<evidence type="ECO:0000256" key="5">
    <source>
        <dbReference type="ARBA" id="ARBA00022692"/>
    </source>
</evidence>
<comment type="subcellular location">
    <subcellularLocation>
        <location evidence="1">Cell membrane</location>
        <topology evidence="1">Multi-pass membrane protein</topology>
    </subcellularLocation>
</comment>
<keyword evidence="6 8" id="KW-1133">Transmembrane helix</keyword>
<evidence type="ECO:0000256" key="8">
    <source>
        <dbReference type="SAM" id="Phobius"/>
    </source>
</evidence>
<dbReference type="PANTHER" id="PTHR33908">
    <property type="entry name" value="MANNOSYLTRANSFERASE YKCB-RELATED"/>
    <property type="match status" value="1"/>
</dbReference>
<sequence>MEEFSTGAANNTQKLLLILIGLSICVNLISIIGFSLRDWDEGVFALQGQWLTSGFSQGKPYNFQTPPLYPVIAGVGMLLVKGDPMILPVFSFLFSIATLIIIYYLGKHLYGSETAIFAIALFTSTELFFFFSKSGLSDAMFLFFFSIAFLNIVRNKKGRMKYFMFSGAFITLAMYTKYSGIVLLAYAIITGIIMGMHKNWKWYVFQIAIPIILFSPLIFLYIKFTPGTNIEQRFAELIGINYHNHLYYLIAFAPAPVILGCSAQFKRSKENLSNKIIIFSIIIYFILLGLYYPYFRLDYPLIMLMAIAGASLNIQPGLKNWIILVTAIIGIAFSVPTIIYQNRIPVRYANEVKRYIGQENIKILYSTVPPNIEYYLQGNFTVMDNHPWFTITETYPVFRTGHRILYRSENELKPGEEILIAHASINDSIKSVFPDIFTKSQLILSYKFIDAPLYQKDIFNRPQEQRFELYKLKIDDQSLADKIWQMGFKKGISVLVY</sequence>
<comment type="caution">
    <text evidence="10">The sequence shown here is derived from an EMBL/GenBank/DDBJ whole genome shotgun (WGS) entry which is preliminary data.</text>
</comment>
<evidence type="ECO:0000256" key="2">
    <source>
        <dbReference type="ARBA" id="ARBA00022475"/>
    </source>
</evidence>
<dbReference type="GO" id="GO:0005886">
    <property type="term" value="C:plasma membrane"/>
    <property type="evidence" value="ECO:0007669"/>
    <property type="project" value="UniProtKB-SubCell"/>
</dbReference>
<evidence type="ECO:0000256" key="1">
    <source>
        <dbReference type="ARBA" id="ARBA00004651"/>
    </source>
</evidence>
<accession>A0A1F4U8B5</accession>
<evidence type="ECO:0000256" key="7">
    <source>
        <dbReference type="ARBA" id="ARBA00023136"/>
    </source>
</evidence>
<reference evidence="10 11" key="1">
    <citation type="journal article" date="2016" name="Nat. Commun.">
        <title>Thousands of microbial genomes shed light on interconnected biogeochemical processes in an aquifer system.</title>
        <authorList>
            <person name="Anantharaman K."/>
            <person name="Brown C.T."/>
            <person name="Hug L.A."/>
            <person name="Sharon I."/>
            <person name="Castelle C.J."/>
            <person name="Probst A.J."/>
            <person name="Thomas B.C."/>
            <person name="Singh A."/>
            <person name="Wilkins M.J."/>
            <person name="Karaoz U."/>
            <person name="Brodie E.L."/>
            <person name="Williams K.H."/>
            <person name="Hubbard S.S."/>
            <person name="Banfield J.F."/>
        </authorList>
    </citation>
    <scope>NUCLEOTIDE SEQUENCE [LARGE SCALE GENOMIC DNA]</scope>
</reference>
<evidence type="ECO:0000313" key="11">
    <source>
        <dbReference type="Proteomes" id="UP000177025"/>
    </source>
</evidence>
<dbReference type="InterPro" id="IPR050297">
    <property type="entry name" value="LipidA_mod_glycosyltrf_83"/>
</dbReference>
<feature type="transmembrane region" description="Helical" evidence="8">
    <location>
        <begin position="272"/>
        <end position="292"/>
    </location>
</feature>
<dbReference type="GO" id="GO:0016763">
    <property type="term" value="F:pentosyltransferase activity"/>
    <property type="evidence" value="ECO:0007669"/>
    <property type="project" value="TreeGrafter"/>
</dbReference>
<gene>
    <name evidence="10" type="ORF">A2Y85_05190</name>
</gene>
<proteinExistence type="predicted"/>
<dbReference type="Proteomes" id="UP000177025">
    <property type="component" value="Unassembled WGS sequence"/>
</dbReference>
<feature type="transmembrane region" description="Helical" evidence="8">
    <location>
        <begin position="85"/>
        <end position="105"/>
    </location>
</feature>
<evidence type="ECO:0000313" key="10">
    <source>
        <dbReference type="EMBL" id="OGC41198.1"/>
    </source>
</evidence>
<feature type="transmembrane region" description="Helical" evidence="8">
    <location>
        <begin position="114"/>
        <end position="131"/>
    </location>
</feature>
<keyword evidence="3" id="KW-0328">Glycosyltransferase</keyword>
<feature type="transmembrane region" description="Helical" evidence="8">
    <location>
        <begin position="15"/>
        <end position="36"/>
    </location>
</feature>
<feature type="transmembrane region" description="Helical" evidence="8">
    <location>
        <begin position="321"/>
        <end position="340"/>
    </location>
</feature>
<dbReference type="InterPro" id="IPR038731">
    <property type="entry name" value="RgtA/B/C-like"/>
</dbReference>
<keyword evidence="2" id="KW-1003">Cell membrane</keyword>
<dbReference type="GO" id="GO:0009103">
    <property type="term" value="P:lipopolysaccharide biosynthetic process"/>
    <property type="evidence" value="ECO:0007669"/>
    <property type="project" value="UniProtKB-ARBA"/>
</dbReference>
<dbReference type="AlphaFoldDB" id="A0A1F4U8B5"/>
<evidence type="ECO:0000256" key="3">
    <source>
        <dbReference type="ARBA" id="ARBA00022676"/>
    </source>
</evidence>
<evidence type="ECO:0000256" key="4">
    <source>
        <dbReference type="ARBA" id="ARBA00022679"/>
    </source>
</evidence>
<organism evidence="10 11">
    <name type="scientific">candidate division WOR-3 bacterium RBG_13_43_14</name>
    <dbReference type="NCBI Taxonomy" id="1802590"/>
    <lineage>
        <taxon>Bacteria</taxon>
        <taxon>Bacteria division WOR-3</taxon>
    </lineage>
</organism>
<name>A0A1F4U8B5_UNCW3</name>
<feature type="transmembrane region" description="Helical" evidence="8">
    <location>
        <begin position="137"/>
        <end position="154"/>
    </location>
</feature>
<protein>
    <recommendedName>
        <fullName evidence="9">Glycosyltransferase RgtA/B/C/D-like domain-containing protein</fullName>
    </recommendedName>
</protein>
<keyword evidence="4" id="KW-0808">Transferase</keyword>
<evidence type="ECO:0000256" key="6">
    <source>
        <dbReference type="ARBA" id="ARBA00022989"/>
    </source>
</evidence>
<feature type="transmembrane region" description="Helical" evidence="8">
    <location>
        <begin position="175"/>
        <end position="196"/>
    </location>
</feature>
<keyword evidence="5 8" id="KW-0812">Transmembrane</keyword>
<dbReference type="EMBL" id="MEUM01000118">
    <property type="protein sequence ID" value="OGC41198.1"/>
    <property type="molecule type" value="Genomic_DNA"/>
</dbReference>
<dbReference type="PANTHER" id="PTHR33908:SF11">
    <property type="entry name" value="MEMBRANE PROTEIN"/>
    <property type="match status" value="1"/>
</dbReference>
<feature type="domain" description="Glycosyltransferase RgtA/B/C/D-like" evidence="9">
    <location>
        <begin position="65"/>
        <end position="218"/>
    </location>
</feature>
<evidence type="ECO:0000259" key="9">
    <source>
        <dbReference type="Pfam" id="PF13231"/>
    </source>
</evidence>
<dbReference type="Pfam" id="PF13231">
    <property type="entry name" value="PMT_2"/>
    <property type="match status" value="1"/>
</dbReference>
<keyword evidence="7 8" id="KW-0472">Membrane</keyword>
<feature type="transmembrane region" description="Helical" evidence="8">
    <location>
        <begin position="202"/>
        <end position="224"/>
    </location>
</feature>